<comment type="function">
    <text evidence="10">Catalyzes the phosphorylation of the position 2 hydroxy group of 4-diphosphocytidyl-2C-methyl-D-erythritol.</text>
</comment>
<evidence type="ECO:0000256" key="2">
    <source>
        <dbReference type="ARBA" id="ARBA00012052"/>
    </source>
</evidence>
<keyword evidence="14" id="KW-1185">Reference proteome</keyword>
<dbReference type="GO" id="GO:0016114">
    <property type="term" value="P:terpenoid biosynthetic process"/>
    <property type="evidence" value="ECO:0007669"/>
    <property type="project" value="UniProtKB-UniRule"/>
</dbReference>
<evidence type="ECO:0000259" key="11">
    <source>
        <dbReference type="Pfam" id="PF00288"/>
    </source>
</evidence>
<keyword evidence="5 10" id="KW-0547">Nucleotide-binding</keyword>
<dbReference type="InterPro" id="IPR006204">
    <property type="entry name" value="GHMP_kinase_N_dom"/>
</dbReference>
<feature type="active site" evidence="10">
    <location>
        <position position="12"/>
    </location>
</feature>
<dbReference type="InterPro" id="IPR014721">
    <property type="entry name" value="Ribsml_uS5_D2-typ_fold_subgr"/>
</dbReference>
<accession>A0AAW5QVB0</accession>
<dbReference type="EMBL" id="JALIDZ010000001">
    <property type="protein sequence ID" value="MCT8970303.1"/>
    <property type="molecule type" value="Genomic_DNA"/>
</dbReference>
<comment type="similarity">
    <text evidence="1 10">Belongs to the GHMP kinase family. IspE subfamily.</text>
</comment>
<dbReference type="NCBIfam" id="NF011202">
    <property type="entry name" value="PRK14608.1"/>
    <property type="match status" value="1"/>
</dbReference>
<dbReference type="Pfam" id="PF00288">
    <property type="entry name" value="GHMP_kinases_N"/>
    <property type="match status" value="1"/>
</dbReference>
<evidence type="ECO:0000259" key="12">
    <source>
        <dbReference type="Pfam" id="PF08544"/>
    </source>
</evidence>
<dbReference type="InterPro" id="IPR004424">
    <property type="entry name" value="IspE"/>
</dbReference>
<sequence length="296" mass="30252">MANAIAEQAPAKVNLALAVTGRRRDGYHLIDTLAVFADIGDRLSLAPAAGLSLDVTGPFSGDLSDPGDNLVLRAATMLRDAAFEPETAPGAQVRLEKHLPVASGIGGGSADAAAALRGLNSLWRLDWTEEDLAGLGVRLGADIPMCLTGRPLRATGIGEDIAPLRDFPALHLVLVNPGVAVSTAEVFAGCTGRFSGDLPDPSGISDLDSALVWLGDTANDLEGPAIRIAPVVDAVLNALRAGEGCLLARMSGSGATCFGIYRDDGAARAAAESIRAARPHWWAVATKTGGGSSTSG</sequence>
<keyword evidence="6 10" id="KW-0418">Kinase</keyword>
<dbReference type="Pfam" id="PF08544">
    <property type="entry name" value="GHMP_kinases_C"/>
    <property type="match status" value="1"/>
</dbReference>
<evidence type="ECO:0000256" key="5">
    <source>
        <dbReference type="ARBA" id="ARBA00022741"/>
    </source>
</evidence>
<dbReference type="Proteomes" id="UP001320898">
    <property type="component" value="Unassembled WGS sequence"/>
</dbReference>
<dbReference type="GO" id="GO:0050515">
    <property type="term" value="F:4-(cytidine 5'-diphospho)-2-C-methyl-D-erythritol kinase activity"/>
    <property type="evidence" value="ECO:0007669"/>
    <property type="project" value="UniProtKB-UniRule"/>
</dbReference>
<dbReference type="SUPFAM" id="SSF54211">
    <property type="entry name" value="Ribosomal protein S5 domain 2-like"/>
    <property type="match status" value="1"/>
</dbReference>
<reference evidence="13 14" key="1">
    <citation type="submission" date="2022-04" db="EMBL/GenBank/DDBJ databases">
        <authorList>
            <person name="Ye Y.-Q."/>
            <person name="Du Z.-J."/>
        </authorList>
    </citation>
    <scope>NUCLEOTIDE SEQUENCE [LARGE SCALE GENOMIC DNA]</scope>
    <source>
        <strain evidence="13 14">A6E488</strain>
    </source>
</reference>
<gene>
    <name evidence="10" type="primary">ispE</name>
    <name evidence="13" type="ORF">MUB46_00370</name>
</gene>
<dbReference type="EC" id="2.7.1.148" evidence="2 10"/>
<evidence type="ECO:0000256" key="10">
    <source>
        <dbReference type="HAMAP-Rule" id="MF_00061"/>
    </source>
</evidence>
<evidence type="ECO:0000256" key="7">
    <source>
        <dbReference type="ARBA" id="ARBA00022840"/>
    </source>
</evidence>
<comment type="catalytic activity">
    <reaction evidence="10">
        <text>4-CDP-2-C-methyl-D-erythritol + ATP = 4-CDP-2-C-methyl-D-erythritol 2-phosphate + ADP + H(+)</text>
        <dbReference type="Rhea" id="RHEA:18437"/>
        <dbReference type="ChEBI" id="CHEBI:15378"/>
        <dbReference type="ChEBI" id="CHEBI:30616"/>
        <dbReference type="ChEBI" id="CHEBI:57823"/>
        <dbReference type="ChEBI" id="CHEBI:57919"/>
        <dbReference type="ChEBI" id="CHEBI:456216"/>
        <dbReference type="EC" id="2.7.1.148"/>
    </reaction>
</comment>
<evidence type="ECO:0000256" key="4">
    <source>
        <dbReference type="ARBA" id="ARBA00022679"/>
    </source>
</evidence>
<dbReference type="InterPro" id="IPR036554">
    <property type="entry name" value="GHMP_kinase_C_sf"/>
</dbReference>
<keyword evidence="4 10" id="KW-0808">Transferase</keyword>
<dbReference type="NCBIfam" id="TIGR00154">
    <property type="entry name" value="ispE"/>
    <property type="match status" value="1"/>
</dbReference>
<dbReference type="Gene3D" id="3.30.70.890">
    <property type="entry name" value="GHMP kinase, C-terminal domain"/>
    <property type="match status" value="1"/>
</dbReference>
<evidence type="ECO:0000313" key="14">
    <source>
        <dbReference type="Proteomes" id="UP001320898"/>
    </source>
</evidence>
<feature type="binding site" evidence="10">
    <location>
        <begin position="100"/>
        <end position="110"/>
    </location>
    <ligand>
        <name>ATP</name>
        <dbReference type="ChEBI" id="CHEBI:30616"/>
    </ligand>
</feature>
<evidence type="ECO:0000256" key="3">
    <source>
        <dbReference type="ARBA" id="ARBA00017473"/>
    </source>
</evidence>
<feature type="active site" evidence="10">
    <location>
        <position position="142"/>
    </location>
</feature>
<proteinExistence type="inferred from homology"/>
<keyword evidence="7 10" id="KW-0067">ATP-binding</keyword>
<dbReference type="GO" id="GO:0005524">
    <property type="term" value="F:ATP binding"/>
    <property type="evidence" value="ECO:0007669"/>
    <property type="project" value="UniProtKB-UniRule"/>
</dbReference>
<evidence type="ECO:0000256" key="9">
    <source>
        <dbReference type="ARBA" id="ARBA00032554"/>
    </source>
</evidence>
<dbReference type="PANTHER" id="PTHR43527">
    <property type="entry name" value="4-DIPHOSPHOCYTIDYL-2-C-METHYL-D-ERYTHRITOL KINASE, CHLOROPLASTIC"/>
    <property type="match status" value="1"/>
</dbReference>
<dbReference type="PIRSF" id="PIRSF010376">
    <property type="entry name" value="IspE"/>
    <property type="match status" value="1"/>
</dbReference>
<evidence type="ECO:0000256" key="6">
    <source>
        <dbReference type="ARBA" id="ARBA00022777"/>
    </source>
</evidence>
<dbReference type="SUPFAM" id="SSF55060">
    <property type="entry name" value="GHMP Kinase, C-terminal domain"/>
    <property type="match status" value="1"/>
</dbReference>
<protein>
    <recommendedName>
        <fullName evidence="3 10">4-diphosphocytidyl-2-C-methyl-D-erythritol kinase</fullName>
        <shortName evidence="10">CMK</shortName>
        <ecNumber evidence="2 10">2.7.1.148</ecNumber>
    </recommendedName>
    <alternativeName>
        <fullName evidence="9 10">4-(cytidine-5'-diphospho)-2-C-methyl-D-erythritol kinase</fullName>
    </alternativeName>
</protein>
<comment type="caution">
    <text evidence="13">The sequence shown here is derived from an EMBL/GenBank/DDBJ whole genome shotgun (WGS) entry which is preliminary data.</text>
</comment>
<dbReference type="Gene3D" id="3.30.230.10">
    <property type="match status" value="1"/>
</dbReference>
<dbReference type="InterPro" id="IPR013750">
    <property type="entry name" value="GHMP_kinase_C_dom"/>
</dbReference>
<organism evidence="13 14">
    <name type="scientific">Microbaculum marinisediminis</name>
    <dbReference type="NCBI Taxonomy" id="2931392"/>
    <lineage>
        <taxon>Bacteria</taxon>
        <taxon>Pseudomonadati</taxon>
        <taxon>Pseudomonadota</taxon>
        <taxon>Alphaproteobacteria</taxon>
        <taxon>Hyphomicrobiales</taxon>
        <taxon>Tepidamorphaceae</taxon>
        <taxon>Microbaculum</taxon>
    </lineage>
</organism>
<evidence type="ECO:0000256" key="8">
    <source>
        <dbReference type="ARBA" id="ARBA00023229"/>
    </source>
</evidence>
<dbReference type="InterPro" id="IPR020568">
    <property type="entry name" value="Ribosomal_Su5_D2-typ_SF"/>
</dbReference>
<feature type="domain" description="GHMP kinase C-terminal" evidence="12">
    <location>
        <begin position="214"/>
        <end position="277"/>
    </location>
</feature>
<dbReference type="HAMAP" id="MF_00061">
    <property type="entry name" value="IspE"/>
    <property type="match status" value="1"/>
</dbReference>
<comment type="pathway">
    <text evidence="10">Isoprenoid biosynthesis; isopentenyl diphosphate biosynthesis via DXP pathway; isopentenyl diphosphate from 1-deoxy-D-xylulose 5-phosphate: step 3/6.</text>
</comment>
<dbReference type="PANTHER" id="PTHR43527:SF2">
    <property type="entry name" value="4-DIPHOSPHOCYTIDYL-2-C-METHYL-D-ERYTHRITOL KINASE, CHLOROPLASTIC"/>
    <property type="match status" value="1"/>
</dbReference>
<dbReference type="AlphaFoldDB" id="A0AAW5QVB0"/>
<feature type="domain" description="GHMP kinase N-terminal" evidence="11">
    <location>
        <begin position="69"/>
        <end position="149"/>
    </location>
</feature>
<evidence type="ECO:0000256" key="1">
    <source>
        <dbReference type="ARBA" id="ARBA00009684"/>
    </source>
</evidence>
<name>A0AAW5QVB0_9HYPH</name>
<keyword evidence="8 10" id="KW-0414">Isoprene biosynthesis</keyword>
<dbReference type="GO" id="GO:0019288">
    <property type="term" value="P:isopentenyl diphosphate biosynthetic process, methylerythritol 4-phosphate pathway"/>
    <property type="evidence" value="ECO:0007669"/>
    <property type="project" value="UniProtKB-UniRule"/>
</dbReference>
<evidence type="ECO:0000313" key="13">
    <source>
        <dbReference type="EMBL" id="MCT8970303.1"/>
    </source>
</evidence>